<evidence type="ECO:0000256" key="9">
    <source>
        <dbReference type="ARBA" id="ARBA00023136"/>
    </source>
</evidence>
<feature type="transmembrane region" description="Helical" evidence="10">
    <location>
        <begin position="212"/>
        <end position="236"/>
    </location>
</feature>
<evidence type="ECO:0000256" key="6">
    <source>
        <dbReference type="ARBA" id="ARBA00022777"/>
    </source>
</evidence>
<comment type="subcellular location">
    <subcellularLocation>
        <location evidence="1">Endoplasmic reticulum membrane</location>
        <topology evidence="1">Multi-pass membrane protein</topology>
    </subcellularLocation>
</comment>
<evidence type="ECO:0000313" key="11">
    <source>
        <dbReference type="EMBL" id="OAY75797.1"/>
    </source>
</evidence>
<reference evidence="11 12" key="1">
    <citation type="journal article" date="2016" name="DNA Res.">
        <title>The draft genome of MD-2 pineapple using hybrid error correction of long reads.</title>
        <authorList>
            <person name="Redwan R.M."/>
            <person name="Saidin A."/>
            <person name="Kumar S.V."/>
        </authorList>
    </citation>
    <scope>NUCLEOTIDE SEQUENCE [LARGE SCALE GENOMIC DNA]</scope>
    <source>
        <strain evidence="12">cv. MD2</strain>
        <tissue evidence="11">Leaf</tissue>
    </source>
</reference>
<feature type="transmembrane region" description="Helical" evidence="10">
    <location>
        <begin position="28"/>
        <end position="47"/>
    </location>
</feature>
<accession>A0A199VFB6</accession>
<dbReference type="PANTHER" id="PTHR13205">
    <property type="entry name" value="TRANSMEMBRANE PROTEIN 15-RELATED"/>
    <property type="match status" value="1"/>
</dbReference>
<comment type="similarity">
    <text evidence="2">Belongs to the polyprenol kinase family.</text>
</comment>
<dbReference type="EMBL" id="LSRQ01001999">
    <property type="protein sequence ID" value="OAY75797.1"/>
    <property type="molecule type" value="Genomic_DNA"/>
</dbReference>
<dbReference type="Proteomes" id="UP000092600">
    <property type="component" value="Unassembled WGS sequence"/>
</dbReference>
<keyword evidence="9 10" id="KW-0472">Membrane</keyword>
<evidence type="ECO:0000256" key="8">
    <source>
        <dbReference type="ARBA" id="ARBA00022989"/>
    </source>
</evidence>
<evidence type="ECO:0000256" key="3">
    <source>
        <dbReference type="ARBA" id="ARBA00012132"/>
    </source>
</evidence>
<keyword evidence="5 10" id="KW-0812">Transmembrane</keyword>
<keyword evidence="4" id="KW-0808">Transferase</keyword>
<dbReference type="InterPro" id="IPR032974">
    <property type="entry name" value="Polypren_kinase"/>
</dbReference>
<feature type="transmembrane region" description="Helical" evidence="10">
    <location>
        <begin position="316"/>
        <end position="334"/>
    </location>
</feature>
<evidence type="ECO:0000256" key="4">
    <source>
        <dbReference type="ARBA" id="ARBA00022679"/>
    </source>
</evidence>
<evidence type="ECO:0000256" key="2">
    <source>
        <dbReference type="ARBA" id="ARBA00010794"/>
    </source>
</evidence>
<evidence type="ECO:0000256" key="7">
    <source>
        <dbReference type="ARBA" id="ARBA00022824"/>
    </source>
</evidence>
<feature type="transmembrane region" description="Helical" evidence="10">
    <location>
        <begin position="256"/>
        <end position="278"/>
    </location>
</feature>
<keyword evidence="8 10" id="KW-1133">Transmembrane helix</keyword>
<evidence type="ECO:0000256" key="1">
    <source>
        <dbReference type="ARBA" id="ARBA00004477"/>
    </source>
</evidence>
<feature type="transmembrane region" description="Helical" evidence="10">
    <location>
        <begin position="89"/>
        <end position="106"/>
    </location>
</feature>
<dbReference type="EC" id="2.7.1.108" evidence="3"/>
<feature type="transmembrane region" description="Helical" evidence="10">
    <location>
        <begin position="290"/>
        <end position="310"/>
    </location>
</feature>
<evidence type="ECO:0000256" key="10">
    <source>
        <dbReference type="SAM" id="Phobius"/>
    </source>
</evidence>
<organism evidence="11 12">
    <name type="scientific">Ananas comosus</name>
    <name type="common">Pineapple</name>
    <name type="synonym">Ananas ananas</name>
    <dbReference type="NCBI Taxonomy" id="4615"/>
    <lineage>
        <taxon>Eukaryota</taxon>
        <taxon>Viridiplantae</taxon>
        <taxon>Streptophyta</taxon>
        <taxon>Embryophyta</taxon>
        <taxon>Tracheophyta</taxon>
        <taxon>Spermatophyta</taxon>
        <taxon>Magnoliopsida</taxon>
        <taxon>Liliopsida</taxon>
        <taxon>Poales</taxon>
        <taxon>Bromeliaceae</taxon>
        <taxon>Bromelioideae</taxon>
        <taxon>Ananas</taxon>
    </lineage>
</organism>
<feature type="transmembrane region" description="Helical" evidence="10">
    <location>
        <begin position="53"/>
        <end position="77"/>
    </location>
</feature>
<evidence type="ECO:0000313" key="12">
    <source>
        <dbReference type="Proteomes" id="UP000092600"/>
    </source>
</evidence>
<feature type="transmembrane region" description="Helical" evidence="10">
    <location>
        <begin position="168"/>
        <end position="191"/>
    </location>
</feature>
<proteinExistence type="inferred from homology"/>
<name>A0A199VFB6_ANACO</name>
<keyword evidence="6 11" id="KW-0418">Kinase</keyword>
<dbReference type="STRING" id="4615.A0A199VFB6"/>
<dbReference type="GO" id="GO:0005789">
    <property type="term" value="C:endoplasmic reticulum membrane"/>
    <property type="evidence" value="ECO:0007669"/>
    <property type="project" value="UniProtKB-SubCell"/>
</dbReference>
<gene>
    <name evidence="11" type="ORF">ACMD2_01386</name>
</gene>
<keyword evidence="7" id="KW-0256">Endoplasmic reticulum</keyword>
<dbReference type="PANTHER" id="PTHR13205:SF15">
    <property type="entry name" value="DOLICHOL KINASE"/>
    <property type="match status" value="1"/>
</dbReference>
<dbReference type="GO" id="GO:0043048">
    <property type="term" value="P:dolichyl monophosphate biosynthetic process"/>
    <property type="evidence" value="ECO:0007669"/>
    <property type="project" value="TreeGrafter"/>
</dbReference>
<dbReference type="GO" id="GO:0004168">
    <property type="term" value="F:dolichol kinase activity"/>
    <property type="evidence" value="ECO:0007669"/>
    <property type="project" value="UniProtKB-EC"/>
</dbReference>
<protein>
    <recommendedName>
        <fullName evidence="3">dolichol kinase</fullName>
        <ecNumber evidence="3">2.7.1.108</ecNumber>
    </recommendedName>
</protein>
<evidence type="ECO:0000256" key="5">
    <source>
        <dbReference type="ARBA" id="ARBA00022692"/>
    </source>
</evidence>
<comment type="caution">
    <text evidence="11">The sequence shown here is derived from an EMBL/GenBank/DDBJ whole genome shotgun (WGS) entry which is preliminary data.</text>
</comment>
<sequence length="425" mass="47300">MGYSHPLGFRAPPAMAGALLEHVNGERAVVLVFVSLVAFSVRLSLFLEAFALSLLTVSALLVEISAESSAAAPLLLLRRFRTRPGASSGILLGAVTLPTVMLSRLIQLSRALPRHDNGIEGEALLVSSGLVLYFGDMLARTISKMDFLLLSSKRNVHVNGPRGEIATVIQGVLLGLFLVPVFYKSILRIWLYFTTLGKQRSQEVEERSNRGIGSAIVFYASLLVMLAILVPAWMYFVQDFHMHPLLWVLNFVVTDPLKRIALCMYWVSVICVSVLRFYDISKNSKTERILLRKYYHLVAVLMFVPALLYQPAFLDLAFGAALAVFLVLEMIRVWKIWPLGNLIHQFMNAFTDHRCALPKWMSSGFNDRPLAPFAGILSLGIGDTMASMVGHKYGVLRWSKTGTLGIFAYSSYCEWLVGGMHRAAR</sequence>
<dbReference type="AlphaFoldDB" id="A0A199VFB6"/>